<feature type="region of interest" description="Disordered" evidence="1">
    <location>
        <begin position="65"/>
        <end position="93"/>
    </location>
</feature>
<evidence type="ECO:0000256" key="1">
    <source>
        <dbReference type="SAM" id="MobiDB-lite"/>
    </source>
</evidence>
<organism evidence="2 3">
    <name type="scientific">Protopolystoma xenopodis</name>
    <dbReference type="NCBI Taxonomy" id="117903"/>
    <lineage>
        <taxon>Eukaryota</taxon>
        <taxon>Metazoa</taxon>
        <taxon>Spiralia</taxon>
        <taxon>Lophotrochozoa</taxon>
        <taxon>Platyhelminthes</taxon>
        <taxon>Monogenea</taxon>
        <taxon>Polyopisthocotylea</taxon>
        <taxon>Polystomatidea</taxon>
        <taxon>Polystomatidae</taxon>
        <taxon>Protopolystoma</taxon>
    </lineage>
</organism>
<name>A0A448WU28_9PLAT</name>
<dbReference type="EMBL" id="CAAALY010045230">
    <property type="protein sequence ID" value="VEL20193.1"/>
    <property type="molecule type" value="Genomic_DNA"/>
</dbReference>
<proteinExistence type="predicted"/>
<gene>
    <name evidence="2" type="ORF">PXEA_LOCUS13633</name>
</gene>
<evidence type="ECO:0000313" key="3">
    <source>
        <dbReference type="Proteomes" id="UP000784294"/>
    </source>
</evidence>
<accession>A0A448WU28</accession>
<protein>
    <submittedName>
        <fullName evidence="2">Uncharacterized protein</fullName>
    </submittedName>
</protein>
<comment type="caution">
    <text evidence="2">The sequence shown here is derived from an EMBL/GenBank/DDBJ whole genome shotgun (WGS) entry which is preliminary data.</text>
</comment>
<dbReference type="Proteomes" id="UP000784294">
    <property type="component" value="Unassembled WGS sequence"/>
</dbReference>
<reference evidence="2" key="1">
    <citation type="submission" date="2018-11" db="EMBL/GenBank/DDBJ databases">
        <authorList>
            <consortium name="Pathogen Informatics"/>
        </authorList>
    </citation>
    <scope>NUCLEOTIDE SEQUENCE</scope>
</reference>
<dbReference type="AlphaFoldDB" id="A0A448WU28"/>
<feature type="compositionally biased region" description="Polar residues" evidence="1">
    <location>
        <begin position="71"/>
        <end position="89"/>
    </location>
</feature>
<sequence length="165" mass="18232">MKSSTQNSGSGIKGILSNLKLITFLSNDSRPKAPLISLCKALHSGRTSIPDLTTAEHVNFAQGVGPKSVKRTNSNRSYSLDNLPTSSGRLEQRQDSECTLEDRAVYCTRRRGSTGELGPETSSLEPREDPIFGFQTKPKVNFCDPPVNQYKGLDFDPRMIYSTEF</sequence>
<keyword evidence="3" id="KW-1185">Reference proteome</keyword>
<evidence type="ECO:0000313" key="2">
    <source>
        <dbReference type="EMBL" id="VEL20193.1"/>
    </source>
</evidence>